<feature type="region of interest" description="Disordered" evidence="3">
    <location>
        <begin position="742"/>
        <end position="763"/>
    </location>
</feature>
<feature type="compositionally biased region" description="Low complexity" evidence="3">
    <location>
        <begin position="92"/>
        <end position="107"/>
    </location>
</feature>
<dbReference type="Pfam" id="PF00617">
    <property type="entry name" value="RasGEF"/>
    <property type="match status" value="1"/>
</dbReference>
<feature type="compositionally biased region" description="Low complexity" evidence="3">
    <location>
        <begin position="48"/>
        <end position="59"/>
    </location>
</feature>
<evidence type="ECO:0000259" key="4">
    <source>
        <dbReference type="PROSITE" id="PS50009"/>
    </source>
</evidence>
<feature type="compositionally biased region" description="Polar residues" evidence="3">
    <location>
        <begin position="1"/>
        <end position="11"/>
    </location>
</feature>
<evidence type="ECO:0000256" key="3">
    <source>
        <dbReference type="SAM" id="MobiDB-lite"/>
    </source>
</evidence>
<accession>A0A0C3ECZ0</accession>
<dbReference type="SMART" id="SM00229">
    <property type="entry name" value="RasGEFN"/>
    <property type="match status" value="1"/>
</dbReference>
<feature type="compositionally biased region" description="Basic and acidic residues" evidence="3">
    <location>
        <begin position="508"/>
        <end position="529"/>
    </location>
</feature>
<evidence type="ECO:0000313" key="7">
    <source>
        <dbReference type="Proteomes" id="UP000053989"/>
    </source>
</evidence>
<dbReference type="InterPro" id="IPR023578">
    <property type="entry name" value="Ras_GEF_dom_sf"/>
</dbReference>
<organism evidence="6 7">
    <name type="scientific">Scleroderma citrinum Foug A</name>
    <dbReference type="NCBI Taxonomy" id="1036808"/>
    <lineage>
        <taxon>Eukaryota</taxon>
        <taxon>Fungi</taxon>
        <taxon>Dikarya</taxon>
        <taxon>Basidiomycota</taxon>
        <taxon>Agaricomycotina</taxon>
        <taxon>Agaricomycetes</taxon>
        <taxon>Agaricomycetidae</taxon>
        <taxon>Boletales</taxon>
        <taxon>Sclerodermatineae</taxon>
        <taxon>Sclerodermataceae</taxon>
        <taxon>Scleroderma</taxon>
    </lineage>
</organism>
<dbReference type="PANTHER" id="PTHR23113">
    <property type="entry name" value="GUANINE NUCLEOTIDE EXCHANGE FACTOR"/>
    <property type="match status" value="1"/>
</dbReference>
<dbReference type="PANTHER" id="PTHR23113:SF348">
    <property type="entry name" value="GUANYL-NUCLEOTIDE EXCHANGE FACTOR RASGEF, PUTATIVE (AFU_ORTHOLOGUE AFUA_1G04700)-RELATED"/>
    <property type="match status" value="1"/>
</dbReference>
<dbReference type="InterPro" id="IPR027417">
    <property type="entry name" value="P-loop_NTPase"/>
</dbReference>
<dbReference type="Proteomes" id="UP000053989">
    <property type="component" value="Unassembled WGS sequence"/>
</dbReference>
<dbReference type="Pfam" id="PF00618">
    <property type="entry name" value="RasGEF_N"/>
    <property type="match status" value="1"/>
</dbReference>
<feature type="region of interest" description="Disordered" evidence="3">
    <location>
        <begin position="1"/>
        <end position="237"/>
    </location>
</feature>
<dbReference type="InterPro" id="IPR036964">
    <property type="entry name" value="RASGEF_cat_dom_sf"/>
</dbReference>
<keyword evidence="1 2" id="KW-0344">Guanine-nucleotide releasing factor</keyword>
<evidence type="ECO:0000313" key="6">
    <source>
        <dbReference type="EMBL" id="KIM66184.1"/>
    </source>
</evidence>
<dbReference type="CDD" id="cd06224">
    <property type="entry name" value="REM"/>
    <property type="match status" value="1"/>
</dbReference>
<feature type="compositionally biased region" description="Low complexity" evidence="3">
    <location>
        <begin position="484"/>
        <end position="493"/>
    </location>
</feature>
<protein>
    <recommendedName>
        <fullName evidence="8">Ras GEF</fullName>
    </recommendedName>
</protein>
<dbReference type="PROSITE" id="PS50212">
    <property type="entry name" value="RASGEF_NTER"/>
    <property type="match status" value="1"/>
</dbReference>
<dbReference type="HOGENOM" id="CLU_005431_0_0_1"/>
<dbReference type="EMBL" id="KN822018">
    <property type="protein sequence ID" value="KIM66184.1"/>
    <property type="molecule type" value="Genomic_DNA"/>
</dbReference>
<dbReference type="Gene3D" id="1.20.870.10">
    <property type="entry name" value="Son of sevenless (SoS) protein Chain: S domain 1"/>
    <property type="match status" value="1"/>
</dbReference>
<reference evidence="7" key="2">
    <citation type="submission" date="2015-01" db="EMBL/GenBank/DDBJ databases">
        <title>Evolutionary Origins and Diversification of the Mycorrhizal Mutualists.</title>
        <authorList>
            <consortium name="DOE Joint Genome Institute"/>
            <consortium name="Mycorrhizal Genomics Consortium"/>
            <person name="Kohler A."/>
            <person name="Kuo A."/>
            <person name="Nagy L.G."/>
            <person name="Floudas D."/>
            <person name="Copeland A."/>
            <person name="Barry K.W."/>
            <person name="Cichocki N."/>
            <person name="Veneault-Fourrey C."/>
            <person name="LaButti K."/>
            <person name="Lindquist E.A."/>
            <person name="Lipzen A."/>
            <person name="Lundell T."/>
            <person name="Morin E."/>
            <person name="Murat C."/>
            <person name="Riley R."/>
            <person name="Ohm R."/>
            <person name="Sun H."/>
            <person name="Tunlid A."/>
            <person name="Henrissat B."/>
            <person name="Grigoriev I.V."/>
            <person name="Hibbett D.S."/>
            <person name="Martin F."/>
        </authorList>
    </citation>
    <scope>NUCLEOTIDE SEQUENCE [LARGE SCALE GENOMIC DNA]</scope>
    <source>
        <strain evidence="7">Foug A</strain>
    </source>
</reference>
<evidence type="ECO:0008006" key="8">
    <source>
        <dbReference type="Google" id="ProtNLM"/>
    </source>
</evidence>
<dbReference type="GO" id="GO:0007265">
    <property type="term" value="P:Ras protein signal transduction"/>
    <property type="evidence" value="ECO:0007669"/>
    <property type="project" value="TreeGrafter"/>
</dbReference>
<dbReference type="SUPFAM" id="SSF48366">
    <property type="entry name" value="Ras GEF"/>
    <property type="match status" value="1"/>
</dbReference>
<dbReference type="InterPro" id="IPR008937">
    <property type="entry name" value="Ras-like_GEF"/>
</dbReference>
<dbReference type="InParanoid" id="A0A0C3ECZ0"/>
<feature type="region of interest" description="Disordered" evidence="3">
    <location>
        <begin position="458"/>
        <end position="574"/>
    </location>
</feature>
<feature type="compositionally biased region" description="Basic and acidic residues" evidence="3">
    <location>
        <begin position="558"/>
        <end position="574"/>
    </location>
</feature>
<dbReference type="Gene3D" id="1.10.840.10">
    <property type="entry name" value="Ras guanine-nucleotide exchange factors catalytic domain"/>
    <property type="match status" value="1"/>
</dbReference>
<dbReference type="SUPFAM" id="SSF52540">
    <property type="entry name" value="P-loop containing nucleoside triphosphate hydrolases"/>
    <property type="match status" value="1"/>
</dbReference>
<evidence type="ECO:0000259" key="5">
    <source>
        <dbReference type="PROSITE" id="PS50212"/>
    </source>
</evidence>
<dbReference type="OrthoDB" id="28357at2759"/>
<dbReference type="GO" id="GO:0005886">
    <property type="term" value="C:plasma membrane"/>
    <property type="evidence" value="ECO:0007669"/>
    <property type="project" value="TreeGrafter"/>
</dbReference>
<feature type="domain" description="Ras-GEF" evidence="4">
    <location>
        <begin position="806"/>
        <end position="1035"/>
    </location>
</feature>
<proteinExistence type="predicted"/>
<dbReference type="InterPro" id="IPR000651">
    <property type="entry name" value="Ras-like_Gua-exchang_fac_N"/>
</dbReference>
<keyword evidence="7" id="KW-1185">Reference proteome</keyword>
<dbReference type="STRING" id="1036808.A0A0C3ECZ0"/>
<dbReference type="PROSITE" id="PS50009">
    <property type="entry name" value="RASGEF_CAT"/>
    <property type="match status" value="1"/>
</dbReference>
<dbReference type="InterPro" id="IPR001895">
    <property type="entry name" value="RASGEF_cat_dom"/>
</dbReference>
<evidence type="ECO:0000256" key="2">
    <source>
        <dbReference type="PROSITE-ProRule" id="PRU00168"/>
    </source>
</evidence>
<dbReference type="GO" id="GO:0005085">
    <property type="term" value="F:guanyl-nucleotide exchange factor activity"/>
    <property type="evidence" value="ECO:0007669"/>
    <property type="project" value="UniProtKB-KW"/>
</dbReference>
<name>A0A0C3ECZ0_9AGAM</name>
<feature type="compositionally biased region" description="Polar residues" evidence="3">
    <location>
        <begin position="531"/>
        <end position="546"/>
    </location>
</feature>
<feature type="domain" description="N-terminal Ras-GEF" evidence="5">
    <location>
        <begin position="572"/>
        <end position="697"/>
    </location>
</feature>
<dbReference type="SMART" id="SM00147">
    <property type="entry name" value="RasGEF"/>
    <property type="match status" value="1"/>
</dbReference>
<dbReference type="AlphaFoldDB" id="A0A0C3ECZ0"/>
<feature type="compositionally biased region" description="Low complexity" evidence="3">
    <location>
        <begin position="458"/>
        <end position="473"/>
    </location>
</feature>
<evidence type="ECO:0000256" key="1">
    <source>
        <dbReference type="ARBA" id="ARBA00022658"/>
    </source>
</evidence>
<sequence>MTTEPTSSSHSLPAIPTLPPIYIPGHDDDLNASSSPRLPPVTFSPQEPTSLTTSSPILTRKPSFTIRSSSAGSPLQHLRRSASVDSLPIRQPGDSSRSSSPTGARSTISTNTDSSHTRWPELSVGSRRRREPETIPPYARSRGHSVSTMSDGHDSAFEQDFESDSWRPLKRPVDKPRRTSVKGSEQARPSRRPGDLKLPSRNQPPPALFNQFAHPLPRDDTRRLHSTTSLQSFPKHSSLTDVMSGRVRSGSLGLQADPSSLGSRSLLIDVVQPKPSPREFSVAVVGTPGCGKSTFIAEDARAQGARNISALSMPGNPPPRFRYTRKVDSSMLIVHEFDITTITTPPLVDGIIVCYDYGDASSFSPIPNFLQLISAMKCSKITVALKSDLEAAIDPKEVIGLLDKYHVGLVLVDNSGDAGRMKMRKVFNFFFKSLQAPNANLRNPASPEAATAPVLWESRGSVSGSQSPSPVISTDTTSQDHANSLRLSSTPTLPTSPPPSNSPSRARSTSDLHLEREKIKTRESEDRKLSNARSINNLPSASSFQSGPPLLLQPELTNGHEDEERRLSKEKETRSAQYATLEELLDKLLFLAVSGDDPTFISHFLLTYRRFAMPRSILLAMQKRMRQLDNSLGDPMLASFAQMRICHLLETWMHNYPQDFAVPGAAGALNAIVNSLVNKTYLLHYGCDFKPFLEYISNLVDTDATWAQKTEPLLDENEDPYLFSDGEDLSFVATTVGSASASRSSVAPSNENAVSSSSRERKQSLPLSAKALIMPTSAQMADVPEVPPKQLLKELSKQAQELQTYDCAEIAEEITRNEAVLFMEIQPRHWLRYAFVPGRKDPESDTIARFNAMSNYLADWVASLILCHDKPKNRARQIEKFVGIAHKLRALNNYSALRAFVAGINTSTFQGDETMEQFKTKAPDHYKNLLSWDVLLQHRGAHQAYRMALKNTKGACIPALEVHISDLIRAHEGNPDFSPSEPNKIHWGKFNMLGRFIQTTMQCQIQCQTTSDYNFLERHKIRDLVFSESIMSEGMQVSRMAPVPESILDEPLKPTLPRTFPRDDTHLTQGFRRIFQR</sequence>
<reference evidence="6 7" key="1">
    <citation type="submission" date="2014-04" db="EMBL/GenBank/DDBJ databases">
        <authorList>
            <consortium name="DOE Joint Genome Institute"/>
            <person name="Kuo A."/>
            <person name="Kohler A."/>
            <person name="Nagy L.G."/>
            <person name="Floudas D."/>
            <person name="Copeland A."/>
            <person name="Barry K.W."/>
            <person name="Cichocki N."/>
            <person name="Veneault-Fourrey C."/>
            <person name="LaButti K."/>
            <person name="Lindquist E.A."/>
            <person name="Lipzen A."/>
            <person name="Lundell T."/>
            <person name="Morin E."/>
            <person name="Murat C."/>
            <person name="Sun H."/>
            <person name="Tunlid A."/>
            <person name="Henrissat B."/>
            <person name="Grigoriev I.V."/>
            <person name="Hibbett D.S."/>
            <person name="Martin F."/>
            <person name="Nordberg H.P."/>
            <person name="Cantor M.N."/>
            <person name="Hua S.X."/>
        </authorList>
    </citation>
    <scope>NUCLEOTIDE SEQUENCE [LARGE SCALE GENOMIC DNA]</scope>
    <source>
        <strain evidence="6 7">Foug A</strain>
    </source>
</reference>
<gene>
    <name evidence="6" type="ORF">SCLCIDRAFT_1211413</name>
</gene>
<dbReference type="Gene3D" id="3.40.50.300">
    <property type="entry name" value="P-loop containing nucleotide triphosphate hydrolases"/>
    <property type="match status" value="1"/>
</dbReference>
<feature type="compositionally biased region" description="Polar residues" evidence="3">
    <location>
        <begin position="226"/>
        <end position="237"/>
    </location>
</feature>
<feature type="compositionally biased region" description="Basic and acidic residues" evidence="3">
    <location>
        <begin position="164"/>
        <end position="177"/>
    </location>
</feature>